<evidence type="ECO:0000313" key="10">
    <source>
        <dbReference type="EMBL" id="OHJ56511.1"/>
    </source>
</evidence>
<evidence type="ECO:0000313" key="5">
    <source>
        <dbReference type="EMBL" id="MGD31459.1"/>
    </source>
</evidence>
<dbReference type="EMBL" id="RNKS01000073">
    <property type="protein sequence ID" value="MGD31459.1"/>
    <property type="molecule type" value="Genomic_DNA"/>
</dbReference>
<dbReference type="EMBL" id="AAACVH010000008">
    <property type="protein sequence ID" value="EAA8664893.1"/>
    <property type="molecule type" value="Genomic_DNA"/>
</dbReference>
<feature type="transmembrane region" description="Helical" evidence="2">
    <location>
        <begin position="67"/>
        <end position="92"/>
    </location>
</feature>
<dbReference type="Proteomes" id="UP000885392">
    <property type="component" value="Unassembled WGS sequence"/>
</dbReference>
<name>A0A1S0ZTM3_SALER</name>
<dbReference type="InterPro" id="IPR058223">
    <property type="entry name" value="SseG-like"/>
</dbReference>
<reference evidence="11 13" key="5">
    <citation type="submission" date="2019-06" db="EMBL/GenBank/DDBJ databases">
        <title>Comparative genome anaysis of Salmonella and Staphylococcus aureus isolated from China.</title>
        <authorList>
            <person name="Li L."/>
        </authorList>
    </citation>
    <scope>NUCLEOTIDE SEQUENCE [LARGE SCALE GENOMIC DNA]</scope>
    <source>
        <strain evidence="11 13">GSJ/2016-Sal.-012</strain>
    </source>
</reference>
<dbReference type="Proteomes" id="UP000866740">
    <property type="component" value="Unassembled WGS sequence"/>
</dbReference>
<dbReference type="Proteomes" id="UP000839834">
    <property type="component" value="Unassembled WGS sequence"/>
</dbReference>
<accession>A0A1S0ZTM3</accession>
<evidence type="ECO:0000313" key="11">
    <source>
        <dbReference type="EMBL" id="TPQ12002.1"/>
    </source>
</evidence>
<gene>
    <name evidence="7" type="ORF">A7E06_16490</name>
    <name evidence="10" type="ORF">A7S51_00330</name>
    <name evidence="3" type="ORF">CHC34_15860</name>
    <name evidence="9" type="ORF">D9O31_07485</name>
    <name evidence="8" type="ORF">EAK82_17705</name>
    <name evidence="5" type="ORF">EE393_21495</name>
    <name evidence="11" type="ORF">FJR63_12955</name>
    <name evidence="6" type="ORF">KO51_12180</name>
    <name evidence="4" type="ORF">NL99_07480</name>
</gene>
<keyword evidence="2" id="KW-0472">Membrane</keyword>
<dbReference type="NCBIfam" id="NF011884">
    <property type="entry name" value="PRK15357.1"/>
    <property type="match status" value="1"/>
</dbReference>
<reference evidence="3 12" key="2">
    <citation type="submission" date="2018-06" db="EMBL/GenBank/DDBJ databases">
        <title>Completed Genome Sequences of 32 Strains from Various Serotypes of Salmonella enterica.</title>
        <authorList>
            <person name="Nash J.H.E."/>
            <person name="Robertson J."/>
            <person name="Bessonov K."/>
        </authorList>
    </citation>
    <scope>NUCLEOTIDE SEQUENCE [LARGE SCALE GENOMIC DNA]</scope>
    <source>
        <strain evidence="3 12">SA20021456</strain>
    </source>
</reference>
<evidence type="ECO:0000313" key="7">
    <source>
        <dbReference type="EMBL" id="MIV45069.1"/>
    </source>
</evidence>
<evidence type="ECO:0000313" key="12">
    <source>
        <dbReference type="Proteomes" id="UP000251994"/>
    </source>
</evidence>
<evidence type="ECO:0000313" key="6">
    <source>
        <dbReference type="EMBL" id="MIK92310.1"/>
    </source>
</evidence>
<evidence type="ECO:0000256" key="1">
    <source>
        <dbReference type="SAM" id="MobiDB-lite"/>
    </source>
</evidence>
<reference evidence="8" key="4">
    <citation type="submission" date="2018-10" db="EMBL/GenBank/DDBJ databases">
        <authorList>
            <consortium name="PulseNet: The National Subtyping Network for Foodborne Disease Surveillance"/>
            <person name="Tarr C.L."/>
            <person name="Trees E."/>
            <person name="Katz L.S."/>
            <person name="Carleton-Romer H.A."/>
            <person name="Stroika S."/>
            <person name="Kucerova Z."/>
            <person name="Roache K.F."/>
            <person name="Sabol A.L."/>
            <person name="Besser J."/>
            <person name="Gerner-Smidt P."/>
        </authorList>
    </citation>
    <scope>NUCLEOTIDE SEQUENCE [LARGE SCALE GENOMIC DNA]</scope>
    <source>
        <strain evidence="8">PNUSAS038541</strain>
        <strain evidence="9">PNUSAS052121</strain>
        <strain evidence="5">PNUSAS058450</strain>
    </source>
</reference>
<evidence type="ECO:0000313" key="4">
    <source>
        <dbReference type="EMBL" id="EAA8664893.1"/>
    </source>
</evidence>
<dbReference type="EMBL" id="CP030219">
    <property type="protein sequence ID" value="AXD72293.1"/>
    <property type="molecule type" value="Genomic_DNA"/>
</dbReference>
<feature type="transmembrane region" description="Helical" evidence="2">
    <location>
        <begin position="98"/>
        <end position="118"/>
    </location>
</feature>
<dbReference type="AlphaFoldDB" id="A0A1S0ZTM3"/>
<keyword evidence="2" id="KW-1133">Transmembrane helix</keyword>
<proteinExistence type="predicted"/>
<dbReference type="EMBL" id="RSMR01000010">
    <property type="protein sequence ID" value="MIK92310.1"/>
    <property type="molecule type" value="Genomic_DNA"/>
</dbReference>
<evidence type="ECO:0000313" key="3">
    <source>
        <dbReference type="EMBL" id="AXD72293.1"/>
    </source>
</evidence>
<dbReference type="Proteomes" id="UP000839530">
    <property type="component" value="Unassembled WGS sequence"/>
</dbReference>
<dbReference type="Proteomes" id="UP000839526">
    <property type="component" value="Unassembled WGS sequence"/>
</dbReference>
<dbReference type="EMBL" id="VFRH01000009">
    <property type="protein sequence ID" value="TPQ12002.1"/>
    <property type="molecule type" value="Genomic_DNA"/>
</dbReference>
<dbReference type="Proteomes" id="UP000885336">
    <property type="component" value="Unassembled WGS sequence"/>
</dbReference>
<protein>
    <submittedName>
        <fullName evidence="10">Pathogenicity island 2 effector protein SseG</fullName>
    </submittedName>
</protein>
<feature type="compositionally biased region" description="Polar residues" evidence="1">
    <location>
        <begin position="1"/>
        <end position="10"/>
    </location>
</feature>
<keyword evidence="2" id="KW-0812">Transmembrane</keyword>
<evidence type="ECO:0000313" key="13">
    <source>
        <dbReference type="Proteomes" id="UP000320106"/>
    </source>
</evidence>
<evidence type="ECO:0000256" key="2">
    <source>
        <dbReference type="SAM" id="Phobius"/>
    </source>
</evidence>
<evidence type="ECO:0000313" key="8">
    <source>
        <dbReference type="EMBL" id="MLW02000.1"/>
    </source>
</evidence>
<dbReference type="EMBL" id="RSUV01000012">
    <property type="protein sequence ID" value="MIV45069.1"/>
    <property type="molecule type" value="Genomic_DNA"/>
</dbReference>
<reference evidence="4" key="3">
    <citation type="submission" date="2018-08" db="EMBL/GenBank/DDBJ databases">
        <authorList>
            <consortium name="GenomeTrakr network: Whole genome sequencing for foodborne pathogen traceback"/>
        </authorList>
    </citation>
    <scope>NUCLEOTIDE SEQUENCE [LARGE SCALE GENOMIC DNA]</scope>
    <source>
        <strain evidence="7">CFSAN048114</strain>
        <strain evidence="6">FLUFL-1338</strain>
        <strain evidence="4">FLUFL-367</strain>
    </source>
</reference>
<organism evidence="10">
    <name type="scientific">Salmonella enterica</name>
    <name type="common">Salmonella choleraesuis</name>
    <dbReference type="NCBI Taxonomy" id="28901"/>
    <lineage>
        <taxon>Bacteria</taxon>
        <taxon>Pseudomonadati</taxon>
        <taxon>Pseudomonadota</taxon>
        <taxon>Gammaproteobacteria</taxon>
        <taxon>Enterobacterales</taxon>
        <taxon>Enterobacteriaceae</taxon>
        <taxon>Salmonella</taxon>
    </lineage>
</organism>
<dbReference type="Proteomes" id="UP000251994">
    <property type="component" value="Chromosome"/>
</dbReference>
<feature type="compositionally biased region" description="Basic and acidic residues" evidence="1">
    <location>
        <begin position="32"/>
        <end position="42"/>
    </location>
</feature>
<dbReference type="EMBL" id="RWAH01000004">
    <property type="protein sequence ID" value="MMS76430.1"/>
    <property type="molecule type" value="Genomic_DNA"/>
</dbReference>
<dbReference type="RefSeq" id="WP_023248079.1">
    <property type="nucleotide sequence ID" value="NZ_CP030180.1"/>
</dbReference>
<dbReference type="Proteomes" id="UP000320106">
    <property type="component" value="Unassembled WGS sequence"/>
</dbReference>
<dbReference type="EMBL" id="RVIJ01000019">
    <property type="protein sequence ID" value="MLW02000.1"/>
    <property type="molecule type" value="Genomic_DNA"/>
</dbReference>
<dbReference type="EMBL" id="MLTE01000001">
    <property type="protein sequence ID" value="OHJ56511.1"/>
    <property type="molecule type" value="Genomic_DNA"/>
</dbReference>
<evidence type="ECO:0000313" key="9">
    <source>
        <dbReference type="EMBL" id="MMS76430.1"/>
    </source>
</evidence>
<feature type="region of interest" description="Disordered" evidence="1">
    <location>
        <begin position="1"/>
        <end position="42"/>
    </location>
</feature>
<dbReference type="Proteomes" id="UP000885283">
    <property type="component" value="Unassembled WGS sequence"/>
</dbReference>
<reference evidence="10" key="1">
    <citation type="submission" date="2016-09" db="EMBL/GenBank/DDBJ databases">
        <title>Whole genome sequencing of Salmonella enterica.</title>
        <authorList>
            <person name="Bell R."/>
        </authorList>
    </citation>
    <scope>NUCLEOTIDE SEQUENCE [LARGE SCALE GENOMIC DNA]</scope>
    <source>
        <strain evidence="10">CFSAN044929</strain>
    </source>
</reference>
<sequence>MKPVSPNAQVGGQLPVYAPTDSSPCPSLPHPETTRDVEIGRIDPQQGKERLLTGLAKRMIAVFPKEIFSWQMVILGGQVLCCSAGIALTVLSGGGAPLLALAGVGLAIAIADVACLIYHHKHHLPVAHDSIGNAVFYIANCFVNQRKSMAIAKAVSLGGRLALTATVMTHSYWSSTLGLQSHLLERINDITYGLMSFTRFGMDGMAMTGMQVSSPLYRLLAQVMPEQSAPE</sequence>